<evidence type="ECO:0000256" key="8">
    <source>
        <dbReference type="ARBA" id="ARBA00022989"/>
    </source>
</evidence>
<dbReference type="KEGG" id="plei:Q9312_11275"/>
<evidence type="ECO:0000256" key="5">
    <source>
        <dbReference type="ARBA" id="ARBA00022481"/>
    </source>
</evidence>
<evidence type="ECO:0000256" key="6">
    <source>
        <dbReference type="ARBA" id="ARBA00022519"/>
    </source>
</evidence>
<dbReference type="Gene3D" id="3.10.610.10">
    <property type="entry name" value="GSPII I/J protein-like"/>
    <property type="match status" value="1"/>
</dbReference>
<organism evidence="11 12">
    <name type="scientific">Pleionea litopenaei</name>
    <dbReference type="NCBI Taxonomy" id="3070815"/>
    <lineage>
        <taxon>Bacteria</taxon>
        <taxon>Pseudomonadati</taxon>
        <taxon>Pseudomonadota</taxon>
        <taxon>Gammaproteobacteria</taxon>
        <taxon>Oceanospirillales</taxon>
        <taxon>Pleioneaceae</taxon>
        <taxon>Pleionea</taxon>
    </lineage>
</organism>
<dbReference type="GO" id="GO:0005886">
    <property type="term" value="C:plasma membrane"/>
    <property type="evidence" value="ECO:0007669"/>
    <property type="project" value="UniProtKB-SubCell"/>
</dbReference>
<comment type="subcellular location">
    <subcellularLocation>
        <location evidence="1">Cell inner membrane</location>
        <topology evidence="1">Single-pass membrane protein</topology>
    </subcellularLocation>
</comment>
<reference evidence="11 12" key="1">
    <citation type="submission" date="2023-08" db="EMBL/GenBank/DDBJ databases">
        <title>Pleionea litopenaei sp. nov., isolated from stomach of juvenile Litopenaeus vannamei.</title>
        <authorList>
            <person name="Rho A.M."/>
            <person name="Hwang C.Y."/>
        </authorList>
    </citation>
    <scope>NUCLEOTIDE SEQUENCE [LARGE SCALE GENOMIC DNA]</scope>
    <source>
        <strain evidence="11 12">HL-JVS1</strain>
    </source>
</reference>
<dbReference type="PANTHER" id="PTHR39583">
    <property type="entry name" value="TYPE II SECRETION SYSTEM PROTEIN J-RELATED"/>
    <property type="match status" value="1"/>
</dbReference>
<evidence type="ECO:0000256" key="7">
    <source>
        <dbReference type="ARBA" id="ARBA00022692"/>
    </source>
</evidence>
<dbReference type="Pfam" id="PF11612">
    <property type="entry name" value="T2SSJ"/>
    <property type="match status" value="1"/>
</dbReference>
<accession>A0AA51RQJ2</accession>
<keyword evidence="6" id="KW-0997">Cell inner membrane</keyword>
<dbReference type="PANTHER" id="PTHR39583:SF2">
    <property type="entry name" value="TYPE II SECRETION SYSTEM PROTEIN J"/>
    <property type="match status" value="1"/>
</dbReference>
<evidence type="ECO:0000256" key="3">
    <source>
        <dbReference type="ARBA" id="ARBA00021539"/>
    </source>
</evidence>
<evidence type="ECO:0000256" key="10">
    <source>
        <dbReference type="SAM" id="Phobius"/>
    </source>
</evidence>
<name>A0AA51RQJ2_9GAMM</name>
<dbReference type="SUPFAM" id="SSF54523">
    <property type="entry name" value="Pili subunits"/>
    <property type="match status" value="1"/>
</dbReference>
<dbReference type="InterPro" id="IPR012902">
    <property type="entry name" value="N_methyl_site"/>
</dbReference>
<dbReference type="Gene3D" id="2.10.70.20">
    <property type="entry name" value="gspk-gspi-gspj complex like domains"/>
    <property type="match status" value="1"/>
</dbReference>
<evidence type="ECO:0000256" key="1">
    <source>
        <dbReference type="ARBA" id="ARBA00004377"/>
    </source>
</evidence>
<gene>
    <name evidence="11" type="primary">gspJ</name>
    <name evidence="11" type="ORF">Q9312_11275</name>
</gene>
<proteinExistence type="inferred from homology"/>
<evidence type="ECO:0000256" key="2">
    <source>
        <dbReference type="ARBA" id="ARBA00011084"/>
    </source>
</evidence>
<keyword evidence="9 10" id="KW-0472">Membrane</keyword>
<dbReference type="AlphaFoldDB" id="A0AA51RQJ2"/>
<dbReference type="GO" id="GO:0015628">
    <property type="term" value="P:protein secretion by the type II secretion system"/>
    <property type="evidence" value="ECO:0007669"/>
    <property type="project" value="InterPro"/>
</dbReference>
<comment type="similarity">
    <text evidence="2">Belongs to the GSP J family.</text>
</comment>
<feature type="transmembrane region" description="Helical" evidence="10">
    <location>
        <begin position="12"/>
        <end position="30"/>
    </location>
</feature>
<keyword evidence="7 10" id="KW-0812">Transmembrane</keyword>
<dbReference type="InterPro" id="IPR045584">
    <property type="entry name" value="Pilin-like"/>
</dbReference>
<dbReference type="EMBL" id="CP133548">
    <property type="protein sequence ID" value="WMS85797.1"/>
    <property type="molecule type" value="Genomic_DNA"/>
</dbReference>
<sequence>MKQTKGFSLLEVLIAVAVTAFIAASAFSILSQAIKTKENQEANDERLAELQRAMTRISLDIQLLADRAVRNEFGDLLPPLMGDKSAEESFLSLTRQGKRNPANLPRTEMERVTYRLKEGDLIREQWLMLDIASTDQIVERSLITKVAKFEVEFYTEEQWIDSWPQSDLANYNRNDLATLKPKAVKVIIELEDFGLVTQVYPLGGGQ</sequence>
<keyword evidence="12" id="KW-1185">Reference proteome</keyword>
<keyword evidence="5" id="KW-0488">Methylation</keyword>
<keyword evidence="4" id="KW-1003">Cell membrane</keyword>
<dbReference type="NCBIfam" id="TIGR02532">
    <property type="entry name" value="IV_pilin_GFxxxE"/>
    <property type="match status" value="1"/>
</dbReference>
<protein>
    <recommendedName>
        <fullName evidence="3">Type II secretion system protein J</fullName>
    </recommendedName>
</protein>
<dbReference type="Proteomes" id="UP001239782">
    <property type="component" value="Chromosome"/>
</dbReference>
<dbReference type="InterPro" id="IPR010055">
    <property type="entry name" value="T2SS_protein-GspJ"/>
</dbReference>
<dbReference type="GO" id="GO:0015627">
    <property type="term" value="C:type II protein secretion system complex"/>
    <property type="evidence" value="ECO:0007669"/>
    <property type="project" value="InterPro"/>
</dbReference>
<evidence type="ECO:0000256" key="9">
    <source>
        <dbReference type="ARBA" id="ARBA00023136"/>
    </source>
</evidence>
<dbReference type="Pfam" id="PF07963">
    <property type="entry name" value="N_methyl"/>
    <property type="match status" value="1"/>
</dbReference>
<evidence type="ECO:0000256" key="4">
    <source>
        <dbReference type="ARBA" id="ARBA00022475"/>
    </source>
</evidence>
<dbReference type="NCBIfam" id="TIGR01711">
    <property type="entry name" value="gspJ"/>
    <property type="match status" value="1"/>
</dbReference>
<dbReference type="RefSeq" id="WP_309200950.1">
    <property type="nucleotide sequence ID" value="NZ_CP133548.1"/>
</dbReference>
<keyword evidence="8 10" id="KW-1133">Transmembrane helix</keyword>
<dbReference type="InterPro" id="IPR051621">
    <property type="entry name" value="T2SS_protein_J"/>
</dbReference>
<dbReference type="PROSITE" id="PS00409">
    <property type="entry name" value="PROKAR_NTER_METHYL"/>
    <property type="match status" value="1"/>
</dbReference>
<evidence type="ECO:0000313" key="12">
    <source>
        <dbReference type="Proteomes" id="UP001239782"/>
    </source>
</evidence>
<evidence type="ECO:0000313" key="11">
    <source>
        <dbReference type="EMBL" id="WMS85797.1"/>
    </source>
</evidence>